<dbReference type="EMBL" id="CADCWG010000170">
    <property type="protein sequence ID" value="CAA9562043.1"/>
    <property type="molecule type" value="Genomic_DNA"/>
</dbReference>
<feature type="compositionally biased region" description="Basic residues" evidence="1">
    <location>
        <begin position="27"/>
        <end position="42"/>
    </location>
</feature>
<feature type="compositionally biased region" description="Pro residues" evidence="1">
    <location>
        <begin position="91"/>
        <end position="120"/>
    </location>
</feature>
<protein>
    <submittedName>
        <fullName evidence="2">Uncharacterized protein</fullName>
    </submittedName>
</protein>
<evidence type="ECO:0000256" key="1">
    <source>
        <dbReference type="SAM" id="MobiDB-lite"/>
    </source>
</evidence>
<feature type="region of interest" description="Disordered" evidence="1">
    <location>
        <begin position="27"/>
        <end position="120"/>
    </location>
</feature>
<accession>A0A6J4UYQ2</accession>
<evidence type="ECO:0000313" key="2">
    <source>
        <dbReference type="EMBL" id="CAA9562043.1"/>
    </source>
</evidence>
<feature type="compositionally biased region" description="Low complexity" evidence="1">
    <location>
        <begin position="43"/>
        <end position="80"/>
    </location>
</feature>
<feature type="non-terminal residue" evidence="2">
    <location>
        <position position="1"/>
    </location>
</feature>
<dbReference type="AlphaFoldDB" id="A0A6J4UYQ2"/>
<feature type="non-terminal residue" evidence="2">
    <location>
        <position position="120"/>
    </location>
</feature>
<reference evidence="2" key="1">
    <citation type="submission" date="2020-02" db="EMBL/GenBank/DDBJ databases">
        <authorList>
            <person name="Meier V. D."/>
        </authorList>
    </citation>
    <scope>NUCLEOTIDE SEQUENCE</scope>
    <source>
        <strain evidence="2">AVDCRST_MAG49</strain>
    </source>
</reference>
<gene>
    <name evidence="2" type="ORF">AVDCRST_MAG49-2580</name>
</gene>
<proteinExistence type="predicted"/>
<organism evidence="2">
    <name type="scientific">uncultured Thermomicrobiales bacterium</name>
    <dbReference type="NCBI Taxonomy" id="1645740"/>
    <lineage>
        <taxon>Bacteria</taxon>
        <taxon>Pseudomonadati</taxon>
        <taxon>Thermomicrobiota</taxon>
        <taxon>Thermomicrobia</taxon>
        <taxon>Thermomicrobiales</taxon>
        <taxon>environmental samples</taxon>
    </lineage>
</organism>
<sequence length="120" mass="12940">CLPPSCSSTTRRSSSAWRARCSRPTRRWRWSARRAAPRRRWRACPPSTRTWRSSTSRCPAPAASRRPGACARPRPGCARSWSAPLDTAGTPPSPARPAPPASSPSATSPPRPSAPPSTGR</sequence>
<name>A0A6J4UYQ2_9BACT</name>